<organism evidence="2 3">
    <name type="scientific">Streptomyces fragilis</name>
    <dbReference type="NCBI Taxonomy" id="67301"/>
    <lineage>
        <taxon>Bacteria</taxon>
        <taxon>Bacillati</taxon>
        <taxon>Actinomycetota</taxon>
        <taxon>Actinomycetes</taxon>
        <taxon>Kitasatosporales</taxon>
        <taxon>Streptomycetaceae</taxon>
        <taxon>Streptomyces</taxon>
    </lineage>
</organism>
<name>A0ABV2YG72_9ACTN</name>
<dbReference type="InterPro" id="IPR037398">
    <property type="entry name" value="Glyco_hydro_64_fam"/>
</dbReference>
<dbReference type="Pfam" id="PF16483">
    <property type="entry name" value="Glyco_hydro_64"/>
    <property type="match status" value="1"/>
</dbReference>
<dbReference type="Gene3D" id="2.60.110.10">
    <property type="entry name" value="Thaumatin"/>
    <property type="match status" value="1"/>
</dbReference>
<dbReference type="InterPro" id="IPR042517">
    <property type="entry name" value="Glyco_hydro_64_N_2"/>
</dbReference>
<feature type="domain" description="GH64" evidence="1">
    <location>
        <begin position="38"/>
        <end position="394"/>
    </location>
</feature>
<dbReference type="EMBL" id="JBEZUR010000012">
    <property type="protein sequence ID" value="MEU3554719.1"/>
    <property type="molecule type" value="Genomic_DNA"/>
</dbReference>
<reference evidence="2 3" key="1">
    <citation type="submission" date="2024-06" db="EMBL/GenBank/DDBJ databases">
        <title>The Natural Products Discovery Center: Release of the First 8490 Sequenced Strains for Exploring Actinobacteria Biosynthetic Diversity.</title>
        <authorList>
            <person name="Kalkreuter E."/>
            <person name="Kautsar S.A."/>
            <person name="Yang D."/>
            <person name="Bader C.D."/>
            <person name="Teijaro C.N."/>
            <person name="Fluegel L."/>
            <person name="Davis C.M."/>
            <person name="Simpson J.R."/>
            <person name="Lauterbach L."/>
            <person name="Steele A.D."/>
            <person name="Gui C."/>
            <person name="Meng S."/>
            <person name="Li G."/>
            <person name="Viehrig K."/>
            <person name="Ye F."/>
            <person name="Su P."/>
            <person name="Kiefer A.F."/>
            <person name="Nichols A."/>
            <person name="Cepeda A.J."/>
            <person name="Yan W."/>
            <person name="Fan B."/>
            <person name="Jiang Y."/>
            <person name="Adhikari A."/>
            <person name="Zheng C.-J."/>
            <person name="Schuster L."/>
            <person name="Cowan T.M."/>
            <person name="Smanski M.J."/>
            <person name="Chevrette M.G."/>
            <person name="De Carvalho L.P.S."/>
            <person name="Shen B."/>
        </authorList>
    </citation>
    <scope>NUCLEOTIDE SEQUENCE [LARGE SCALE GENOMIC DNA]</scope>
    <source>
        <strain evidence="2 3">NPDC038104</strain>
    </source>
</reference>
<dbReference type="InterPro" id="IPR032477">
    <property type="entry name" value="Glyco_hydro_64"/>
</dbReference>
<evidence type="ECO:0000259" key="1">
    <source>
        <dbReference type="PROSITE" id="PS52006"/>
    </source>
</evidence>
<dbReference type="InterPro" id="IPR037176">
    <property type="entry name" value="Osmotin/thaumatin-like_sf"/>
</dbReference>
<dbReference type="PANTHER" id="PTHR38165:SF1">
    <property type="entry name" value="GLUCANASE B"/>
    <property type="match status" value="1"/>
</dbReference>
<protein>
    <submittedName>
        <fullName evidence="2">Beta-1,3-glucanase family protein</fullName>
    </submittedName>
</protein>
<evidence type="ECO:0000313" key="2">
    <source>
        <dbReference type="EMBL" id="MEU3554719.1"/>
    </source>
</evidence>
<evidence type="ECO:0000313" key="3">
    <source>
        <dbReference type="Proteomes" id="UP001550850"/>
    </source>
</evidence>
<dbReference type="PROSITE" id="PS52006">
    <property type="entry name" value="GH64"/>
    <property type="match status" value="1"/>
</dbReference>
<dbReference type="InterPro" id="IPR006311">
    <property type="entry name" value="TAT_signal"/>
</dbReference>
<accession>A0ABV2YG72</accession>
<gene>
    <name evidence="2" type="ORF">AB0E65_10940</name>
</gene>
<sequence>MVSRRSFMVAGAAATLGAPAWLLTRPQRATAGESPAAAASLPITLRNTSGSGTVYAYISGADESGWPGFVTADGTFRRLPSPSSVLTPVADHSIPLGPSGSSGVRVPLHQYVISGRVWFSVGAKLQFFVNPANGGGAPGMVQPALTASDPNWRTHWTFCEFTYNSANLYANISYVDMVALPVAMSSTGQAGPQSVPPLPAGALGRIAEGLRAQHAADGAPWDRLVATDDAGRVVRVMAPAHSPAGFGDYWQPYLDEVWRRYETTGLTVNGQGSVGKYTGRVSGGVLTFAGLNDNGVPFTKPSAVDIFGCASGPLYNSGGDARGAVAARLAAALNRSSLLVPGGDNQPDGVPADRYYEHAITNHYARLVHEHATIGYAFPYDDVGPTGAPAVDGHLQDGAPTSWTIEVGAGA</sequence>
<keyword evidence="3" id="KW-1185">Reference proteome</keyword>
<dbReference type="Gene3D" id="3.30.920.50">
    <property type="entry name" value="Beta-1,3-glucanase, C-terminal domain"/>
    <property type="match status" value="1"/>
</dbReference>
<comment type="caution">
    <text evidence="2">The sequence shown here is derived from an EMBL/GenBank/DDBJ whole genome shotgun (WGS) entry which is preliminary data.</text>
</comment>
<dbReference type="RefSeq" id="WP_170145043.1">
    <property type="nucleotide sequence ID" value="NZ_BEVZ01000002.1"/>
</dbReference>
<dbReference type="Proteomes" id="UP001550850">
    <property type="component" value="Unassembled WGS sequence"/>
</dbReference>
<proteinExistence type="predicted"/>
<dbReference type="PANTHER" id="PTHR38165">
    <property type="match status" value="1"/>
</dbReference>
<dbReference type="PROSITE" id="PS51318">
    <property type="entry name" value="TAT"/>
    <property type="match status" value="1"/>
</dbReference>